<evidence type="ECO:0000313" key="4">
    <source>
        <dbReference type="Proteomes" id="UP001319060"/>
    </source>
</evidence>
<comment type="caution">
    <text evidence="3">The sequence shown here is derived from an EMBL/GenBank/DDBJ whole genome shotgun (WGS) entry which is preliminary data.</text>
</comment>
<dbReference type="InterPro" id="IPR036390">
    <property type="entry name" value="WH_DNA-bd_sf"/>
</dbReference>
<dbReference type="PROSITE" id="PS50987">
    <property type="entry name" value="HTH_ARSR_2"/>
    <property type="match status" value="1"/>
</dbReference>
<keyword evidence="4" id="KW-1185">Reference proteome</keyword>
<dbReference type="CDD" id="cd00090">
    <property type="entry name" value="HTH_ARSR"/>
    <property type="match status" value="1"/>
</dbReference>
<dbReference type="Pfam" id="PF12840">
    <property type="entry name" value="HTH_20"/>
    <property type="match status" value="1"/>
</dbReference>
<evidence type="ECO:0000259" key="2">
    <source>
        <dbReference type="PROSITE" id="PS50987"/>
    </source>
</evidence>
<dbReference type="InterPro" id="IPR001845">
    <property type="entry name" value="HTH_ArsR_DNA-bd_dom"/>
</dbReference>
<sequence>MVNYKKDDLDQVFSVLADSTRRAIIKELSKGENTVKKMAAAYDMSLPGFTKHLKIMENAGLVSFRKVGKYKYYYLQPKGIDYATEWLNELSSYWKSQLTSLEKYLLENKEEDNDDHDE</sequence>
<organism evidence="3 4">
    <name type="scientific">Fictibacillus barbaricus</name>
    <dbReference type="NCBI Taxonomy" id="182136"/>
    <lineage>
        <taxon>Bacteria</taxon>
        <taxon>Bacillati</taxon>
        <taxon>Bacillota</taxon>
        <taxon>Bacilli</taxon>
        <taxon>Bacillales</taxon>
        <taxon>Fictibacillaceae</taxon>
        <taxon>Fictibacillus</taxon>
    </lineage>
</organism>
<dbReference type="SUPFAM" id="SSF46785">
    <property type="entry name" value="Winged helix' DNA-binding domain"/>
    <property type="match status" value="1"/>
</dbReference>
<proteinExistence type="predicted"/>
<dbReference type="EMBL" id="JAFHKS010000042">
    <property type="protein sequence ID" value="MBN3545108.1"/>
    <property type="molecule type" value="Genomic_DNA"/>
</dbReference>
<accession>A0ABS2ZA92</accession>
<feature type="domain" description="HTH arsR-type" evidence="2">
    <location>
        <begin position="1"/>
        <end position="95"/>
    </location>
</feature>
<protein>
    <submittedName>
        <fullName evidence="3">Winged helix-turn-helix transcriptional regulator</fullName>
    </submittedName>
</protein>
<dbReference type="NCBIfam" id="NF033788">
    <property type="entry name" value="HTH_metalloreg"/>
    <property type="match status" value="1"/>
</dbReference>
<dbReference type="RefSeq" id="WP_188403261.1">
    <property type="nucleotide sequence ID" value="NZ_BMCE01000002.1"/>
</dbReference>
<dbReference type="SMART" id="SM00418">
    <property type="entry name" value="HTH_ARSR"/>
    <property type="match status" value="1"/>
</dbReference>
<keyword evidence="1" id="KW-0238">DNA-binding</keyword>
<dbReference type="InterPro" id="IPR011991">
    <property type="entry name" value="ArsR-like_HTH"/>
</dbReference>
<gene>
    <name evidence="3" type="ORF">JYA64_07375</name>
</gene>
<dbReference type="PANTHER" id="PTHR38600">
    <property type="entry name" value="TRANSCRIPTIONAL REGULATORY PROTEIN"/>
    <property type="match status" value="1"/>
</dbReference>
<name>A0ABS2ZA92_9BACL</name>
<dbReference type="Gene3D" id="1.10.10.10">
    <property type="entry name" value="Winged helix-like DNA-binding domain superfamily/Winged helix DNA-binding domain"/>
    <property type="match status" value="1"/>
</dbReference>
<dbReference type="InterPro" id="IPR036388">
    <property type="entry name" value="WH-like_DNA-bd_sf"/>
</dbReference>
<evidence type="ECO:0000313" key="3">
    <source>
        <dbReference type="EMBL" id="MBN3545108.1"/>
    </source>
</evidence>
<dbReference type="PANTHER" id="PTHR38600:SF2">
    <property type="entry name" value="SLL0088 PROTEIN"/>
    <property type="match status" value="1"/>
</dbReference>
<dbReference type="PRINTS" id="PR00778">
    <property type="entry name" value="HTHARSR"/>
</dbReference>
<evidence type="ECO:0000256" key="1">
    <source>
        <dbReference type="ARBA" id="ARBA00023125"/>
    </source>
</evidence>
<dbReference type="Proteomes" id="UP001319060">
    <property type="component" value="Unassembled WGS sequence"/>
</dbReference>
<reference evidence="3 4" key="1">
    <citation type="submission" date="2021-01" db="EMBL/GenBank/DDBJ databases">
        <title>Genome Sequencing of Type Strains.</title>
        <authorList>
            <person name="Lemaire J.F."/>
            <person name="Inderbitzin P."/>
            <person name="Collins S.B."/>
            <person name="Wespe N."/>
            <person name="Knight-Connoni V."/>
        </authorList>
    </citation>
    <scope>NUCLEOTIDE SEQUENCE [LARGE SCALE GENOMIC DNA]</scope>
    <source>
        <strain evidence="3 4">DSM 14730</strain>
    </source>
</reference>